<evidence type="ECO:0000313" key="2">
    <source>
        <dbReference type="EMBL" id="AYN21830.1"/>
    </source>
</evidence>
<dbReference type="Proteomes" id="UP000268070">
    <property type="component" value="Chromosome"/>
</dbReference>
<feature type="signal peptide" evidence="1">
    <location>
        <begin position="1"/>
        <end position="26"/>
    </location>
</feature>
<keyword evidence="1" id="KW-0732">Signal</keyword>
<dbReference type="KEGG" id="aaqu:D3M96_15640"/>
<name>A0A3G2HXG7_9BURK</name>
<reference evidence="2 3" key="1">
    <citation type="submission" date="2018-09" db="EMBL/GenBank/DDBJ databases">
        <title>Complete genome sequence of the hydrocarbonoclastic bacterium Alcaligenes aquatilis QD168, isolated from a crude-oil polluted marine sediment of Central Chile.</title>
        <authorList>
            <person name="Duran R.E."/>
            <person name="Barra B."/>
            <person name="Salva-Serra F."/>
            <person name="Mendez V."/>
            <person name="Moore E.R.B."/>
            <person name="Seeger M."/>
        </authorList>
    </citation>
    <scope>NUCLEOTIDE SEQUENCE [LARGE SCALE GENOMIC DNA]</scope>
    <source>
        <strain evidence="2 3">QD168</strain>
    </source>
</reference>
<accession>A0A3G2HXG7</accession>
<protein>
    <submittedName>
        <fullName evidence="2">Uncharacterized protein</fullName>
    </submittedName>
</protein>
<evidence type="ECO:0000313" key="3">
    <source>
        <dbReference type="Proteomes" id="UP000268070"/>
    </source>
</evidence>
<organism evidence="2 3">
    <name type="scientific">Alcaligenes aquatilis</name>
    <dbReference type="NCBI Taxonomy" id="323284"/>
    <lineage>
        <taxon>Bacteria</taxon>
        <taxon>Pseudomonadati</taxon>
        <taxon>Pseudomonadota</taxon>
        <taxon>Betaproteobacteria</taxon>
        <taxon>Burkholderiales</taxon>
        <taxon>Alcaligenaceae</taxon>
        <taxon>Alcaligenes</taxon>
    </lineage>
</organism>
<dbReference type="OrthoDB" id="7061608at2"/>
<dbReference type="EMBL" id="CP032153">
    <property type="protein sequence ID" value="AYN21830.1"/>
    <property type="molecule type" value="Genomic_DNA"/>
</dbReference>
<gene>
    <name evidence="2" type="ORF">D3M96_15640</name>
</gene>
<sequence length="230" mass="25856">MRVHFSLPAVLAAVTLQAVWLVPVQAQTSPSSTENVMSTTINNPAAAFVPEAYVQVAQGAVSVDGEAVVLTRYEREDGRNSGLEGEHFSSVVSESGRLKGFAHISLDLVDRPLPSAERSEAIARAFLQEHAPDLLPKMEIHWVDTHDEPIRIERNGRTETVTLTGMKVKARNLEDRLWFWVIVGPDEQPMVFERDITWITFPGHRKTEKWLHDSWLKQQKTDLGNGNKRV</sequence>
<evidence type="ECO:0000256" key="1">
    <source>
        <dbReference type="SAM" id="SignalP"/>
    </source>
</evidence>
<dbReference type="AlphaFoldDB" id="A0A3G2HXG7"/>
<proteinExistence type="predicted"/>
<feature type="chain" id="PRO_5017975950" evidence="1">
    <location>
        <begin position="27"/>
        <end position="230"/>
    </location>
</feature>